<dbReference type="SUPFAM" id="SSF47598">
    <property type="entry name" value="Ribbon-helix-helix"/>
    <property type="match status" value="1"/>
</dbReference>
<protein>
    <recommendedName>
        <fullName evidence="4">Toxin-antitoxin system HicB family antitoxin</fullName>
    </recommendedName>
</protein>
<dbReference type="InterPro" id="IPR013321">
    <property type="entry name" value="Arc_rbn_hlx_hlx"/>
</dbReference>
<organism evidence="2 3">
    <name type="scientific">Paramagnetospirillum marisnigri</name>
    <dbReference type="NCBI Taxonomy" id="1285242"/>
    <lineage>
        <taxon>Bacteria</taxon>
        <taxon>Pseudomonadati</taxon>
        <taxon>Pseudomonadota</taxon>
        <taxon>Alphaproteobacteria</taxon>
        <taxon>Rhodospirillales</taxon>
        <taxon>Magnetospirillaceae</taxon>
        <taxon>Paramagnetospirillum</taxon>
    </lineage>
</organism>
<dbReference type="InterPro" id="IPR010985">
    <property type="entry name" value="Ribbon_hlx_hlx"/>
</dbReference>
<dbReference type="EMBL" id="LWQT01000003">
    <property type="protein sequence ID" value="OAN56774.1"/>
    <property type="molecule type" value="Genomic_DNA"/>
</dbReference>
<dbReference type="GO" id="GO:0006355">
    <property type="term" value="P:regulation of DNA-templated transcription"/>
    <property type="evidence" value="ECO:0007669"/>
    <property type="project" value="InterPro"/>
</dbReference>
<feature type="region of interest" description="Disordered" evidence="1">
    <location>
        <begin position="67"/>
        <end position="86"/>
    </location>
</feature>
<dbReference type="OrthoDB" id="7877018at2"/>
<dbReference type="Gene3D" id="1.10.1220.10">
    <property type="entry name" value="Met repressor-like"/>
    <property type="match status" value="1"/>
</dbReference>
<proteinExistence type="predicted"/>
<comment type="caution">
    <text evidence="2">The sequence shown here is derived from an EMBL/GenBank/DDBJ whole genome shotgun (WGS) entry which is preliminary data.</text>
</comment>
<reference evidence="2 3" key="1">
    <citation type="submission" date="2016-04" db="EMBL/GenBank/DDBJ databases">
        <title>Draft genome sequence of freshwater magnetotactic bacteria Magnetospirillum marisnigri SP-1 and Magnetospirillum moscoviense BB-1.</title>
        <authorList>
            <person name="Koziaeva V."/>
            <person name="Dziuba M.V."/>
            <person name="Ivanov T.M."/>
            <person name="Kuznetsov B."/>
            <person name="Grouzdev D.S."/>
        </authorList>
    </citation>
    <scope>NUCLEOTIDE SEQUENCE [LARGE SCALE GENOMIC DNA]</scope>
    <source>
        <strain evidence="2 3">SP-1</strain>
    </source>
</reference>
<evidence type="ECO:0008006" key="4">
    <source>
        <dbReference type="Google" id="ProtNLM"/>
    </source>
</evidence>
<sequence length="86" mass="9301">MTSRVSTFSLRLPNSLKAAVEKFAAADGTSMNQFLVMAAAEKLAAITTAEAFFAERKGRGNPEEAIRFLTRNGGEPPRPDDLLSKN</sequence>
<dbReference type="STRING" id="1285242.A6A04_21250"/>
<gene>
    <name evidence="2" type="ORF">A6A04_21250</name>
</gene>
<dbReference type="RefSeq" id="WP_068489167.1">
    <property type="nucleotide sequence ID" value="NZ_LWQT01000003.1"/>
</dbReference>
<evidence type="ECO:0000313" key="2">
    <source>
        <dbReference type="EMBL" id="OAN56774.1"/>
    </source>
</evidence>
<feature type="compositionally biased region" description="Basic and acidic residues" evidence="1">
    <location>
        <begin position="77"/>
        <end position="86"/>
    </location>
</feature>
<evidence type="ECO:0000313" key="3">
    <source>
        <dbReference type="Proteomes" id="UP000078428"/>
    </source>
</evidence>
<dbReference type="AlphaFoldDB" id="A0A178N008"/>
<evidence type="ECO:0000256" key="1">
    <source>
        <dbReference type="SAM" id="MobiDB-lite"/>
    </source>
</evidence>
<keyword evidence="3" id="KW-1185">Reference proteome</keyword>
<name>A0A178N008_9PROT</name>
<dbReference type="Proteomes" id="UP000078428">
    <property type="component" value="Unassembled WGS sequence"/>
</dbReference>
<accession>A0A178N008</accession>